<geneLocation type="plasmid" evidence="1 2">
    <name>pREB1</name>
</geneLocation>
<reference evidence="1 2" key="1">
    <citation type="journal article" date="2008" name="Proc. Natl. Acad. Sci. U.S.A.">
        <title>Niche adaptation and genome expansion in the chlorophyll d-producing cyanobacterium Acaryochloris marina.</title>
        <authorList>
            <person name="Swingley W.D."/>
            <person name="Chen M."/>
            <person name="Cheung P.C."/>
            <person name="Conrad A.L."/>
            <person name="Dejesa L.C."/>
            <person name="Hao J."/>
            <person name="Honchak B.M."/>
            <person name="Karbach L.E."/>
            <person name="Kurdoglu A."/>
            <person name="Lahiri S."/>
            <person name="Mastrian S.D."/>
            <person name="Miyashita H."/>
            <person name="Page L."/>
            <person name="Ramakrishna P."/>
            <person name="Satoh S."/>
            <person name="Sattley W.M."/>
            <person name="Shimada Y."/>
            <person name="Taylor H.L."/>
            <person name="Tomo T."/>
            <person name="Tsuchiya T."/>
            <person name="Wang Z.T."/>
            <person name="Raymond J."/>
            <person name="Mimuro M."/>
            <person name="Blankenship R.E."/>
            <person name="Touchman J.W."/>
        </authorList>
    </citation>
    <scope>NUCLEOTIDE SEQUENCE [LARGE SCALE GENOMIC DNA]</scope>
    <source>
        <strain evidence="2">MBIC 11017</strain>
        <plasmid evidence="2">Plasmid pREB1</plasmid>
    </source>
</reference>
<dbReference type="AlphaFoldDB" id="A8ZKG5"/>
<dbReference type="HOGENOM" id="CLU_3075600_0_0_3"/>
<accession>A8ZKG5</accession>
<dbReference type="EMBL" id="CP000838">
    <property type="protein sequence ID" value="ABW31665.1"/>
    <property type="molecule type" value="Genomic_DNA"/>
</dbReference>
<evidence type="ECO:0000313" key="2">
    <source>
        <dbReference type="Proteomes" id="UP000000268"/>
    </source>
</evidence>
<gene>
    <name evidence="1" type="ordered locus">AM1_A0158</name>
</gene>
<proteinExistence type="predicted"/>
<organism evidence="1 2">
    <name type="scientific">Acaryochloris marina (strain MBIC 11017)</name>
    <dbReference type="NCBI Taxonomy" id="329726"/>
    <lineage>
        <taxon>Bacteria</taxon>
        <taxon>Bacillati</taxon>
        <taxon>Cyanobacteriota</taxon>
        <taxon>Cyanophyceae</taxon>
        <taxon>Acaryochloridales</taxon>
        <taxon>Acaryochloridaceae</taxon>
        <taxon>Acaryochloris</taxon>
    </lineage>
</organism>
<protein>
    <submittedName>
        <fullName evidence="1">Uncharacterized protein</fullName>
    </submittedName>
</protein>
<evidence type="ECO:0000313" key="1">
    <source>
        <dbReference type="EMBL" id="ABW31665.1"/>
    </source>
</evidence>
<dbReference type="KEGG" id="amr:AM1_A0158"/>
<dbReference type="Proteomes" id="UP000000268">
    <property type="component" value="Plasmid pREB1"/>
</dbReference>
<sequence>MTLLSLEPLSDIGCKNLSNSKRVAQTFWKLNRINHIHYSSDPAGDEKDPAGN</sequence>
<name>A8ZKG5_ACAM1</name>
<keyword evidence="1" id="KW-0614">Plasmid</keyword>
<keyword evidence="2" id="KW-1185">Reference proteome</keyword>